<accession>A0A178ZIT9</accession>
<protein>
    <submittedName>
        <fullName evidence="1">Dihydrodipicolinate synthetase</fullName>
    </submittedName>
</protein>
<sequence length="203" mass="21467">MALLQLARRSVPKSYPIIAGASSHSTTQVLEFIADAYNTSANFGLILPCAYFGKQTAPAVVRRFYGEVASVSPLPIIIYNFPAVCNGLDLDANIITNIAKESRNVVGVNLTCGSSDFLVGGLASGSAGRIAAFGNVFPQVVVKIYGLWTSGQHGEELALQRLLASAETATKAGIANTKYAATIFTAPKTGITDAVRLFKLRRP</sequence>
<dbReference type="Gene3D" id="3.20.20.70">
    <property type="entry name" value="Aldolase class I"/>
    <property type="match status" value="1"/>
</dbReference>
<dbReference type="GeneID" id="30011173"/>
<dbReference type="GO" id="GO:0008840">
    <property type="term" value="F:4-hydroxy-tetrahydrodipicolinate synthase activity"/>
    <property type="evidence" value="ECO:0007669"/>
    <property type="project" value="TreeGrafter"/>
</dbReference>
<evidence type="ECO:0000313" key="1">
    <source>
        <dbReference type="EMBL" id="OAP59707.1"/>
    </source>
</evidence>
<dbReference type="EMBL" id="LVYI01000005">
    <property type="protein sequence ID" value="OAP59707.1"/>
    <property type="molecule type" value="Genomic_DNA"/>
</dbReference>
<dbReference type="PANTHER" id="PTHR12128">
    <property type="entry name" value="DIHYDRODIPICOLINATE SYNTHASE"/>
    <property type="match status" value="1"/>
</dbReference>
<dbReference type="OrthoDB" id="191315at2759"/>
<comment type="caution">
    <text evidence="1">The sequence shown here is derived from an EMBL/GenBank/DDBJ whole genome shotgun (WGS) entry which is preliminary data.</text>
</comment>
<organism evidence="1 2">
    <name type="scientific">Fonsecaea erecta</name>
    <dbReference type="NCBI Taxonomy" id="1367422"/>
    <lineage>
        <taxon>Eukaryota</taxon>
        <taxon>Fungi</taxon>
        <taxon>Dikarya</taxon>
        <taxon>Ascomycota</taxon>
        <taxon>Pezizomycotina</taxon>
        <taxon>Eurotiomycetes</taxon>
        <taxon>Chaetothyriomycetidae</taxon>
        <taxon>Chaetothyriales</taxon>
        <taxon>Herpotrichiellaceae</taxon>
        <taxon>Fonsecaea</taxon>
    </lineage>
</organism>
<reference evidence="1 2" key="1">
    <citation type="submission" date="2016-04" db="EMBL/GenBank/DDBJ databases">
        <title>Draft genome of Fonsecaea erecta CBS 125763.</title>
        <authorList>
            <person name="Weiss V.A."/>
            <person name="Vicente V.A."/>
            <person name="Raittz R.T."/>
            <person name="Moreno L.F."/>
            <person name="De Souza E.M."/>
            <person name="Pedrosa F.O."/>
            <person name="Steffens M.B."/>
            <person name="Faoro H."/>
            <person name="Tadra-Sfeir M.Z."/>
            <person name="Najafzadeh M.J."/>
            <person name="Felipe M.S."/>
            <person name="Teixeira M."/>
            <person name="Sun J."/>
            <person name="Xi L."/>
            <person name="Gomes R."/>
            <person name="De Azevedo C.M."/>
            <person name="Salgado C.G."/>
            <person name="Da Silva M.B."/>
            <person name="Nascimento M.F."/>
            <person name="Queiroz-Telles F."/>
            <person name="Attili D.S."/>
            <person name="Gorbushina A."/>
        </authorList>
    </citation>
    <scope>NUCLEOTIDE SEQUENCE [LARGE SCALE GENOMIC DNA]</scope>
    <source>
        <strain evidence="1 2">CBS 125763</strain>
    </source>
</reference>
<dbReference type="InterPro" id="IPR002220">
    <property type="entry name" value="DapA-like"/>
</dbReference>
<dbReference type="CDD" id="cd00408">
    <property type="entry name" value="DHDPS-like"/>
    <property type="match status" value="1"/>
</dbReference>
<dbReference type="STRING" id="1367422.A0A178ZIT9"/>
<keyword evidence="2" id="KW-1185">Reference proteome</keyword>
<evidence type="ECO:0000313" key="2">
    <source>
        <dbReference type="Proteomes" id="UP000078343"/>
    </source>
</evidence>
<dbReference type="AlphaFoldDB" id="A0A178ZIT9"/>
<dbReference type="Proteomes" id="UP000078343">
    <property type="component" value="Unassembled WGS sequence"/>
</dbReference>
<name>A0A178ZIT9_9EURO</name>
<dbReference type="RefSeq" id="XP_018693074.1">
    <property type="nucleotide sequence ID" value="XM_018838514.1"/>
</dbReference>
<dbReference type="InterPro" id="IPR013785">
    <property type="entry name" value="Aldolase_TIM"/>
</dbReference>
<dbReference type="SUPFAM" id="SSF51569">
    <property type="entry name" value="Aldolase"/>
    <property type="match status" value="1"/>
</dbReference>
<gene>
    <name evidence="1" type="ORF">AYL99_07005</name>
</gene>
<dbReference type="SMART" id="SM01130">
    <property type="entry name" value="DHDPS"/>
    <property type="match status" value="1"/>
</dbReference>
<dbReference type="Pfam" id="PF00701">
    <property type="entry name" value="DHDPS"/>
    <property type="match status" value="1"/>
</dbReference>
<dbReference type="PANTHER" id="PTHR12128:SF47">
    <property type="entry name" value="DIHYDRODIPICOLINATE SYNTHASE-RELATED"/>
    <property type="match status" value="1"/>
</dbReference>
<proteinExistence type="predicted"/>